<evidence type="ECO:0000313" key="1">
    <source>
        <dbReference type="Ensembl" id="ENSSLUP00000010913.1"/>
    </source>
</evidence>
<reference evidence="1" key="2">
    <citation type="submission" date="2025-09" db="UniProtKB">
        <authorList>
            <consortium name="Ensembl"/>
        </authorList>
    </citation>
    <scope>IDENTIFICATION</scope>
</reference>
<sequence length="74" mass="8382">MRLPSNRQCAVEGDGKKMDQAPPFRNPFVHVLKFTPMEKAKVKLCLQANCCHHHLTWAVFPDCIVAFSDCSHLS</sequence>
<evidence type="ECO:0000313" key="2">
    <source>
        <dbReference type="Proteomes" id="UP000694568"/>
    </source>
</evidence>
<reference evidence="1" key="1">
    <citation type="submission" date="2025-08" db="UniProtKB">
        <authorList>
            <consortium name="Ensembl"/>
        </authorList>
    </citation>
    <scope>IDENTIFICATION</scope>
</reference>
<dbReference type="GeneTree" id="ENSGT00940000179084"/>
<name>A0A8C9XH73_SANLU</name>
<organism evidence="1 2">
    <name type="scientific">Sander lucioperca</name>
    <name type="common">Pike-perch</name>
    <name type="synonym">Perca lucioperca</name>
    <dbReference type="NCBI Taxonomy" id="283035"/>
    <lineage>
        <taxon>Eukaryota</taxon>
        <taxon>Metazoa</taxon>
        <taxon>Chordata</taxon>
        <taxon>Craniata</taxon>
        <taxon>Vertebrata</taxon>
        <taxon>Euteleostomi</taxon>
        <taxon>Actinopterygii</taxon>
        <taxon>Neopterygii</taxon>
        <taxon>Teleostei</taxon>
        <taxon>Neoteleostei</taxon>
        <taxon>Acanthomorphata</taxon>
        <taxon>Eupercaria</taxon>
        <taxon>Perciformes</taxon>
        <taxon>Percoidei</taxon>
        <taxon>Percidae</taxon>
        <taxon>Luciopercinae</taxon>
        <taxon>Sander</taxon>
    </lineage>
</organism>
<protein>
    <submittedName>
        <fullName evidence="1">Uncharacterized protein</fullName>
    </submittedName>
</protein>
<proteinExistence type="predicted"/>
<accession>A0A8C9XH73</accession>
<dbReference type="Proteomes" id="UP000694568">
    <property type="component" value="Unplaced"/>
</dbReference>
<keyword evidence="2" id="KW-1185">Reference proteome</keyword>
<dbReference type="Ensembl" id="ENSSLUT00000011298.1">
    <property type="protein sequence ID" value="ENSSLUP00000010913.1"/>
    <property type="gene ID" value="ENSSLUG00000005191.1"/>
</dbReference>
<dbReference type="AlphaFoldDB" id="A0A8C9XH73"/>